<dbReference type="AlphaFoldDB" id="A0A0N1I5I1"/>
<name>A0A0N1I5I1_LEPSE</name>
<feature type="compositionally biased region" description="Acidic residues" evidence="1">
    <location>
        <begin position="73"/>
        <end position="84"/>
    </location>
</feature>
<evidence type="ECO:0000313" key="2">
    <source>
        <dbReference type="EMBL" id="KPI85872.1"/>
    </source>
</evidence>
<dbReference type="VEuPathDB" id="TriTrypDB:Lsey_0160_0060"/>
<dbReference type="OrthoDB" id="272813at2759"/>
<sequence>MSALNITCAGAMYHGCSTLEIMRYRCPHWQPGSDLPINDAPEESEEAAEEETAEEEASEATNEDDGEAPASDESSDDAPDDGEE</sequence>
<evidence type="ECO:0000313" key="3">
    <source>
        <dbReference type="Proteomes" id="UP000038009"/>
    </source>
</evidence>
<dbReference type="EMBL" id="LJSK01000160">
    <property type="protein sequence ID" value="KPI85872.1"/>
    <property type="molecule type" value="Genomic_DNA"/>
</dbReference>
<accession>A0A0N1I5I1</accession>
<gene>
    <name evidence="2" type="ORF">ABL78_5053</name>
</gene>
<evidence type="ECO:0000256" key="1">
    <source>
        <dbReference type="SAM" id="MobiDB-lite"/>
    </source>
</evidence>
<feature type="region of interest" description="Disordered" evidence="1">
    <location>
        <begin position="27"/>
        <end position="84"/>
    </location>
</feature>
<comment type="caution">
    <text evidence="2">The sequence shown here is derived from an EMBL/GenBank/DDBJ whole genome shotgun (WGS) entry which is preliminary data.</text>
</comment>
<protein>
    <submittedName>
        <fullName evidence="2">Uncharacterized protein</fullName>
    </submittedName>
</protein>
<dbReference type="Proteomes" id="UP000038009">
    <property type="component" value="Unassembled WGS sequence"/>
</dbReference>
<feature type="compositionally biased region" description="Acidic residues" evidence="1">
    <location>
        <begin position="40"/>
        <end position="67"/>
    </location>
</feature>
<keyword evidence="3" id="KW-1185">Reference proteome</keyword>
<organism evidence="2 3">
    <name type="scientific">Leptomonas seymouri</name>
    <dbReference type="NCBI Taxonomy" id="5684"/>
    <lineage>
        <taxon>Eukaryota</taxon>
        <taxon>Discoba</taxon>
        <taxon>Euglenozoa</taxon>
        <taxon>Kinetoplastea</taxon>
        <taxon>Metakinetoplastina</taxon>
        <taxon>Trypanosomatida</taxon>
        <taxon>Trypanosomatidae</taxon>
        <taxon>Leishmaniinae</taxon>
        <taxon>Leptomonas</taxon>
    </lineage>
</organism>
<dbReference type="OMA" id="CAGAMYH"/>
<reference evidence="2 3" key="1">
    <citation type="journal article" date="2015" name="PLoS Pathog.">
        <title>Leptomonas seymouri: Adaptations to the Dixenous Life Cycle Analyzed by Genome Sequencing, Transcriptome Profiling and Co-infection with Leishmania donovani.</title>
        <authorList>
            <person name="Kraeva N."/>
            <person name="Butenko A."/>
            <person name="Hlavacova J."/>
            <person name="Kostygov A."/>
            <person name="Myskova J."/>
            <person name="Grybchuk D."/>
            <person name="Lestinova T."/>
            <person name="Votypka J."/>
            <person name="Volf P."/>
            <person name="Opperdoes F."/>
            <person name="Flegontov P."/>
            <person name="Lukes J."/>
            <person name="Yurchenko V."/>
        </authorList>
    </citation>
    <scope>NUCLEOTIDE SEQUENCE [LARGE SCALE GENOMIC DNA]</scope>
    <source>
        <strain evidence="2 3">ATCC 30220</strain>
    </source>
</reference>
<proteinExistence type="predicted"/>